<comment type="caution">
    <text evidence="1">The sequence shown here is derived from an EMBL/GenBank/DDBJ whole genome shotgun (WGS) entry which is preliminary data.</text>
</comment>
<keyword evidence="2" id="KW-1185">Reference proteome</keyword>
<evidence type="ECO:0000313" key="1">
    <source>
        <dbReference type="EMBL" id="KAJ8727835.1"/>
    </source>
</evidence>
<accession>A0ACC2QYE8</accession>
<organism evidence="1 2">
    <name type="scientific">Mythimna loreyi</name>
    <dbReference type="NCBI Taxonomy" id="667449"/>
    <lineage>
        <taxon>Eukaryota</taxon>
        <taxon>Metazoa</taxon>
        <taxon>Ecdysozoa</taxon>
        <taxon>Arthropoda</taxon>
        <taxon>Hexapoda</taxon>
        <taxon>Insecta</taxon>
        <taxon>Pterygota</taxon>
        <taxon>Neoptera</taxon>
        <taxon>Endopterygota</taxon>
        <taxon>Lepidoptera</taxon>
        <taxon>Glossata</taxon>
        <taxon>Ditrysia</taxon>
        <taxon>Noctuoidea</taxon>
        <taxon>Noctuidae</taxon>
        <taxon>Noctuinae</taxon>
        <taxon>Hadenini</taxon>
        <taxon>Mythimna</taxon>
    </lineage>
</organism>
<proteinExistence type="predicted"/>
<evidence type="ECO:0000313" key="2">
    <source>
        <dbReference type="Proteomes" id="UP001231649"/>
    </source>
</evidence>
<protein>
    <submittedName>
        <fullName evidence="1">Uncharacterized protein</fullName>
    </submittedName>
</protein>
<dbReference type="EMBL" id="CM056785">
    <property type="protein sequence ID" value="KAJ8727835.1"/>
    <property type="molecule type" value="Genomic_DNA"/>
</dbReference>
<dbReference type="Proteomes" id="UP001231649">
    <property type="component" value="Chromosome 9"/>
</dbReference>
<reference evidence="1" key="1">
    <citation type="submission" date="2023-03" db="EMBL/GenBank/DDBJ databases">
        <title>Chromosome-level genomes of two armyworms, Mythimna separata and Mythimna loreyi, provide insights into the biosynthesis and reception of sex pheromones.</title>
        <authorList>
            <person name="Zhao H."/>
        </authorList>
    </citation>
    <scope>NUCLEOTIDE SEQUENCE</scope>
    <source>
        <strain evidence="1">BeijingLab</strain>
    </source>
</reference>
<sequence length="325" mass="36836">MLQIIHFVCLSYLWLAPDVVRCKPAYLFSAEAGGWLNLHLMPATWEQAFLRCHYEGAVLASPINKELAKALLAGLGQLGEFSSIFLGIHDLYSNGHFASVEGVPLSDMEIEWRLFRPGINHGDCLSMSVDRDEYYIQRASCTDPLPFMCYRKYDNQTMNECGTFDNQYQLRRCTGSCYKVHQKLQSWSRAYGICSAEGGHLVILNDAEEARIVQDMFPTGTMVPFSDHFHVGLTTWSTDRIWTTIHGESLEDVFNKWSNDKPNLGFKQNRASFVSTGTLDVIDDDFKSMFVCEKSPTSLQYEPVPVPVREKNLGHLPVSDNNTVH</sequence>
<gene>
    <name evidence="1" type="ORF">PYW08_016220</name>
</gene>
<name>A0ACC2QYE8_9NEOP</name>